<dbReference type="InterPro" id="IPR044642">
    <property type="entry name" value="PTHR15588"/>
</dbReference>
<evidence type="ECO:0000256" key="5">
    <source>
        <dbReference type="ARBA" id="ARBA00022884"/>
    </source>
</evidence>
<dbReference type="GO" id="GO:1990726">
    <property type="term" value="C:Lsm1-7-Pat1 complex"/>
    <property type="evidence" value="ECO:0007669"/>
    <property type="project" value="TreeGrafter"/>
</dbReference>
<dbReference type="InterPro" id="IPR001163">
    <property type="entry name" value="Sm_dom_euk/arc"/>
</dbReference>
<evidence type="ECO:0000256" key="3">
    <source>
        <dbReference type="ARBA" id="ARBA00022553"/>
    </source>
</evidence>
<dbReference type="GO" id="GO:0003729">
    <property type="term" value="F:mRNA binding"/>
    <property type="evidence" value="ECO:0007669"/>
    <property type="project" value="TreeGrafter"/>
</dbReference>
<dbReference type="GO" id="GO:0000932">
    <property type="term" value="C:P-body"/>
    <property type="evidence" value="ECO:0007669"/>
    <property type="project" value="UniProtKB-SubCell"/>
</dbReference>
<dbReference type="STRING" id="112268.A0A182VZJ1"/>
<keyword evidence="14" id="KW-1185">Reference proteome</keyword>
<evidence type="ECO:0000256" key="4">
    <source>
        <dbReference type="ARBA" id="ARBA00022664"/>
    </source>
</evidence>
<evidence type="ECO:0000256" key="11">
    <source>
        <dbReference type="RuleBase" id="RU365047"/>
    </source>
</evidence>
<evidence type="ECO:0000256" key="6">
    <source>
        <dbReference type="ARBA" id="ARBA00023187"/>
    </source>
</evidence>
<name>A0A182VZJ1_9DIPT</name>
<protein>
    <recommendedName>
        <fullName evidence="10 11">U6 snRNA-associated Sm-like protein LSm1</fullName>
    </recommendedName>
</protein>
<keyword evidence="2 11" id="KW-0963">Cytoplasm</keyword>
<dbReference type="GO" id="GO:0006397">
    <property type="term" value="P:mRNA processing"/>
    <property type="evidence" value="ECO:0007669"/>
    <property type="project" value="UniProtKB-UniRule"/>
</dbReference>
<dbReference type="GO" id="GO:1990904">
    <property type="term" value="C:ribonucleoprotein complex"/>
    <property type="evidence" value="ECO:0007669"/>
    <property type="project" value="UniProtKB-KW"/>
</dbReference>
<dbReference type="SMART" id="SM00651">
    <property type="entry name" value="Sm"/>
    <property type="match status" value="1"/>
</dbReference>
<reference evidence="14" key="1">
    <citation type="submission" date="2013-03" db="EMBL/GenBank/DDBJ databases">
        <title>The Genome Sequence of Anopheles minimus MINIMUS1.</title>
        <authorList>
            <consortium name="The Broad Institute Genomics Platform"/>
            <person name="Neafsey D.E."/>
            <person name="Walton C."/>
            <person name="Walker B."/>
            <person name="Young S.K."/>
            <person name="Zeng Q."/>
            <person name="Gargeya S."/>
            <person name="Fitzgerald M."/>
            <person name="Haas B."/>
            <person name="Abouelleil A."/>
            <person name="Allen A.W."/>
            <person name="Alvarado L."/>
            <person name="Arachchi H.M."/>
            <person name="Berlin A.M."/>
            <person name="Chapman S.B."/>
            <person name="Gainer-Dewar J."/>
            <person name="Goldberg J."/>
            <person name="Griggs A."/>
            <person name="Gujja S."/>
            <person name="Hansen M."/>
            <person name="Howarth C."/>
            <person name="Imamovic A."/>
            <person name="Ireland A."/>
            <person name="Larimer J."/>
            <person name="McCowan C."/>
            <person name="Murphy C."/>
            <person name="Pearson M."/>
            <person name="Poon T.W."/>
            <person name="Priest M."/>
            <person name="Roberts A."/>
            <person name="Saif S."/>
            <person name="Shea T."/>
            <person name="Sisk P."/>
            <person name="Sykes S."/>
            <person name="Wortman J."/>
            <person name="Nusbaum C."/>
            <person name="Birren B."/>
        </authorList>
    </citation>
    <scope>NUCLEOTIDE SEQUENCE [LARGE SCALE GENOMIC DNA]</scope>
    <source>
        <strain evidence="14">MINIMUS1</strain>
    </source>
</reference>
<comment type="similarity">
    <text evidence="1 11">Belongs to the snRNP Sm proteins family.</text>
</comment>
<feature type="domain" description="Sm" evidence="12">
    <location>
        <begin position="45"/>
        <end position="120"/>
    </location>
</feature>
<keyword evidence="3" id="KW-0597">Phosphoprotein</keyword>
<evidence type="ECO:0000256" key="1">
    <source>
        <dbReference type="ARBA" id="ARBA00006850"/>
    </source>
</evidence>
<dbReference type="Proteomes" id="UP000075920">
    <property type="component" value="Unassembled WGS sequence"/>
</dbReference>
<evidence type="ECO:0000256" key="9">
    <source>
        <dbReference type="ARBA" id="ARBA00062159"/>
    </source>
</evidence>
<comment type="subunit">
    <text evidence="9">Interacts with SLBP; interaction with SLBP occurs when histone mRNA is being rapidly degraded during the S phase. LSm subunits form a heteromer with a donut shape.</text>
</comment>
<dbReference type="VEuPathDB" id="VectorBase:AMIN003496"/>
<evidence type="ECO:0000256" key="8">
    <source>
        <dbReference type="ARBA" id="ARBA00056858"/>
    </source>
</evidence>
<keyword evidence="4 11" id="KW-0507">mRNA processing</keyword>
<gene>
    <name evidence="11" type="primary">LSM1</name>
</gene>
<dbReference type="InterPro" id="IPR047575">
    <property type="entry name" value="Sm"/>
</dbReference>
<dbReference type="PANTHER" id="PTHR15588:SF8">
    <property type="entry name" value="U6 SNRNA-ASSOCIATED SM-LIKE PROTEIN LSM1"/>
    <property type="match status" value="1"/>
</dbReference>
<evidence type="ECO:0000259" key="12">
    <source>
        <dbReference type="PROSITE" id="PS52002"/>
    </source>
</evidence>
<dbReference type="SUPFAM" id="SSF50182">
    <property type="entry name" value="Sm-like ribonucleoproteins"/>
    <property type="match status" value="1"/>
</dbReference>
<comment type="function">
    <text evidence="8">Plays a role in the degradation of histone mRNAs, the only eukaryotic mRNAs that are not polyadenylated. Probably also part of an LSm subunits-containing complex involved in the general process of mRNA degradation.</text>
</comment>
<keyword evidence="7 11" id="KW-0687">Ribonucleoprotein</keyword>
<dbReference type="CDD" id="cd01728">
    <property type="entry name" value="LSm1"/>
    <property type="match status" value="1"/>
</dbReference>
<evidence type="ECO:0000256" key="7">
    <source>
        <dbReference type="ARBA" id="ARBA00023274"/>
    </source>
</evidence>
<dbReference type="GO" id="GO:0008380">
    <property type="term" value="P:RNA splicing"/>
    <property type="evidence" value="ECO:0007669"/>
    <property type="project" value="UniProtKB-KW"/>
</dbReference>
<dbReference type="InterPro" id="IPR034104">
    <property type="entry name" value="Lsm1"/>
</dbReference>
<evidence type="ECO:0000313" key="14">
    <source>
        <dbReference type="Proteomes" id="UP000075920"/>
    </source>
</evidence>
<dbReference type="Pfam" id="PF01423">
    <property type="entry name" value="LSM"/>
    <property type="match status" value="1"/>
</dbReference>
<proteinExistence type="inferred from homology"/>
<organism evidence="13 14">
    <name type="scientific">Anopheles minimus</name>
    <dbReference type="NCBI Taxonomy" id="112268"/>
    <lineage>
        <taxon>Eukaryota</taxon>
        <taxon>Metazoa</taxon>
        <taxon>Ecdysozoa</taxon>
        <taxon>Arthropoda</taxon>
        <taxon>Hexapoda</taxon>
        <taxon>Insecta</taxon>
        <taxon>Pterygota</taxon>
        <taxon>Neoptera</taxon>
        <taxon>Endopterygota</taxon>
        <taxon>Diptera</taxon>
        <taxon>Nematocera</taxon>
        <taxon>Culicoidea</taxon>
        <taxon>Culicidae</taxon>
        <taxon>Anophelinae</taxon>
        <taxon>Anopheles</taxon>
    </lineage>
</organism>
<keyword evidence="5 11" id="KW-0694">RNA-binding</keyword>
<dbReference type="EnsemblMetazoa" id="AMIN003496-RA">
    <property type="protein sequence ID" value="AMIN003496-PA"/>
    <property type="gene ID" value="AMIN003496"/>
</dbReference>
<dbReference type="InterPro" id="IPR010920">
    <property type="entry name" value="LSM_dom_sf"/>
</dbReference>
<dbReference type="GO" id="GO:0000290">
    <property type="term" value="P:deadenylation-dependent decapping of nuclear-transcribed mRNA"/>
    <property type="evidence" value="ECO:0007669"/>
    <property type="project" value="TreeGrafter"/>
</dbReference>
<evidence type="ECO:0000256" key="10">
    <source>
        <dbReference type="ARBA" id="ARBA00067756"/>
    </source>
</evidence>
<dbReference type="FunFam" id="2.30.30.100:FF:000021">
    <property type="entry name" value="U6 snRNA-associated Sm-like protein LSm1"/>
    <property type="match status" value="1"/>
</dbReference>
<dbReference type="Gene3D" id="2.30.30.100">
    <property type="match status" value="1"/>
</dbReference>
<comment type="function">
    <text evidence="11">Probably involved with other LSm subunits in the general process of degradation of mRNAs.</text>
</comment>
<accession>A0A182VZJ1</accession>
<reference evidence="13" key="2">
    <citation type="submission" date="2020-05" db="UniProtKB">
        <authorList>
            <consortium name="EnsemblMetazoa"/>
        </authorList>
    </citation>
    <scope>IDENTIFICATION</scope>
    <source>
        <strain evidence="13">MINIMUS1</strain>
    </source>
</reference>
<sequence>LPILICVHFAGPVVIAGKIVHFPTAALKWRRPPLPHSVTMDNPLFGTAHMLYEVDKKLMVLLHDGRTLIGYLRSVDQFANLVLHRTIERIHVGNEYGDIQRGVVIIRGENVVLLGEIDREKESNLPLREISVDDILDAQRREQEARQEKHRLVAKALKERGLNMNSEMAQDEF</sequence>
<comment type="subcellular location">
    <subcellularLocation>
        <location evidence="11">Cytoplasm</location>
    </subcellularLocation>
    <subcellularLocation>
        <location evidence="11">Cytoplasm</location>
        <location evidence="11">P-body</location>
    </subcellularLocation>
</comment>
<dbReference type="AlphaFoldDB" id="A0A182VZJ1"/>
<evidence type="ECO:0000256" key="2">
    <source>
        <dbReference type="ARBA" id="ARBA00022490"/>
    </source>
</evidence>
<evidence type="ECO:0000313" key="13">
    <source>
        <dbReference type="EnsemblMetazoa" id="AMIN003496-PA"/>
    </source>
</evidence>
<dbReference type="PROSITE" id="PS52002">
    <property type="entry name" value="SM"/>
    <property type="match status" value="1"/>
</dbReference>
<dbReference type="PANTHER" id="PTHR15588">
    <property type="entry name" value="LSM1"/>
    <property type="match status" value="1"/>
</dbReference>
<keyword evidence="6" id="KW-0508">mRNA splicing</keyword>